<dbReference type="PROSITE" id="PS51419">
    <property type="entry name" value="RAB"/>
    <property type="match status" value="1"/>
</dbReference>
<dbReference type="Gene3D" id="1.10.510.10">
    <property type="entry name" value="Transferase(Phosphotransferase) domain 1"/>
    <property type="match status" value="1"/>
</dbReference>
<dbReference type="InterPro" id="IPR027417">
    <property type="entry name" value="P-loop_NTPase"/>
</dbReference>
<dbReference type="SUPFAM" id="SSF52540">
    <property type="entry name" value="P-loop containing nucleoside triphosphate hydrolases"/>
    <property type="match status" value="1"/>
</dbReference>
<evidence type="ECO:0000256" key="3">
    <source>
        <dbReference type="PROSITE-ProRule" id="PRU10141"/>
    </source>
</evidence>
<dbReference type="SMART" id="SM00174">
    <property type="entry name" value="RHO"/>
    <property type="match status" value="1"/>
</dbReference>
<dbReference type="SMART" id="SM00173">
    <property type="entry name" value="RAS"/>
    <property type="match status" value="1"/>
</dbReference>
<accession>A0AAD5X8K0</accession>
<dbReference type="CDD" id="cd00154">
    <property type="entry name" value="Rab"/>
    <property type="match status" value="1"/>
</dbReference>
<dbReference type="InterPro" id="IPR001806">
    <property type="entry name" value="Small_GTPase"/>
</dbReference>
<dbReference type="InterPro" id="IPR000719">
    <property type="entry name" value="Prot_kinase_dom"/>
</dbReference>
<comment type="caution">
    <text evidence="7">The sequence shown here is derived from an EMBL/GenBank/DDBJ whole genome shotgun (WGS) entry which is preliminary data.</text>
</comment>
<dbReference type="EMBL" id="JADGJH010003209">
    <property type="protein sequence ID" value="KAJ3092681.1"/>
    <property type="molecule type" value="Genomic_DNA"/>
</dbReference>
<dbReference type="SUPFAM" id="SSF56112">
    <property type="entry name" value="Protein kinase-like (PK-like)"/>
    <property type="match status" value="1"/>
</dbReference>
<feature type="compositionally biased region" description="Basic and acidic residues" evidence="5">
    <location>
        <begin position="482"/>
        <end position="492"/>
    </location>
</feature>
<dbReference type="Pfam" id="PF00071">
    <property type="entry name" value="Ras"/>
    <property type="match status" value="1"/>
</dbReference>
<dbReference type="Gene3D" id="3.40.50.300">
    <property type="entry name" value="P-loop containing nucleotide triphosphate hydrolases"/>
    <property type="match status" value="1"/>
</dbReference>
<reference evidence="7" key="1">
    <citation type="submission" date="2020-05" db="EMBL/GenBank/DDBJ databases">
        <title>Phylogenomic resolution of chytrid fungi.</title>
        <authorList>
            <person name="Stajich J.E."/>
            <person name="Amses K."/>
            <person name="Simmons R."/>
            <person name="Seto K."/>
            <person name="Myers J."/>
            <person name="Bonds A."/>
            <person name="Quandt C.A."/>
            <person name="Barry K."/>
            <person name="Liu P."/>
            <person name="Grigoriev I."/>
            <person name="Longcore J.E."/>
            <person name="James T.Y."/>
        </authorList>
    </citation>
    <scope>NUCLEOTIDE SEQUENCE</scope>
    <source>
        <strain evidence="7">JEL0513</strain>
    </source>
</reference>
<dbReference type="FunFam" id="3.40.50.300:FF:001447">
    <property type="entry name" value="Ras-related protein Rab-1B"/>
    <property type="match status" value="1"/>
</dbReference>
<dbReference type="Gene3D" id="3.30.200.20">
    <property type="entry name" value="Phosphorylase Kinase, domain 1"/>
    <property type="match status" value="1"/>
</dbReference>
<evidence type="ECO:0000256" key="4">
    <source>
        <dbReference type="RuleBase" id="RU000304"/>
    </source>
</evidence>
<keyword evidence="2 3" id="KW-0067">ATP-binding</keyword>
<dbReference type="SMART" id="SM00220">
    <property type="entry name" value="S_TKc"/>
    <property type="match status" value="1"/>
</dbReference>
<dbReference type="NCBIfam" id="TIGR00231">
    <property type="entry name" value="small_GTP"/>
    <property type="match status" value="1"/>
</dbReference>
<feature type="domain" description="Protein kinase" evidence="6">
    <location>
        <begin position="170"/>
        <end position="417"/>
    </location>
</feature>
<evidence type="ECO:0000256" key="1">
    <source>
        <dbReference type="ARBA" id="ARBA00022741"/>
    </source>
</evidence>
<dbReference type="InterPro" id="IPR011009">
    <property type="entry name" value="Kinase-like_dom_sf"/>
</dbReference>
<dbReference type="SMART" id="SM00175">
    <property type="entry name" value="RAB"/>
    <property type="match status" value="1"/>
</dbReference>
<evidence type="ECO:0000256" key="2">
    <source>
        <dbReference type="ARBA" id="ARBA00022840"/>
    </source>
</evidence>
<feature type="non-terminal residue" evidence="7">
    <location>
        <position position="498"/>
    </location>
</feature>
<keyword evidence="8" id="KW-1185">Reference proteome</keyword>
<protein>
    <recommendedName>
        <fullName evidence="6">Protein kinase domain-containing protein</fullName>
    </recommendedName>
</protein>
<dbReference type="InterPro" id="IPR017441">
    <property type="entry name" value="Protein_kinase_ATP_BS"/>
</dbReference>
<evidence type="ECO:0000259" key="6">
    <source>
        <dbReference type="PROSITE" id="PS50011"/>
    </source>
</evidence>
<dbReference type="GO" id="GO:0005525">
    <property type="term" value="F:GTP binding"/>
    <property type="evidence" value="ECO:0007669"/>
    <property type="project" value="InterPro"/>
</dbReference>
<keyword evidence="4" id="KW-0723">Serine/threonine-protein kinase</keyword>
<dbReference type="PROSITE" id="PS50011">
    <property type="entry name" value="PROTEIN_KINASE_DOM"/>
    <property type="match status" value="1"/>
</dbReference>
<keyword evidence="4" id="KW-0808">Transferase</keyword>
<feature type="binding site" evidence="3">
    <location>
        <position position="199"/>
    </location>
    <ligand>
        <name>ATP</name>
        <dbReference type="ChEBI" id="CHEBI:30616"/>
    </ligand>
</feature>
<dbReference type="GO" id="GO:0004674">
    <property type="term" value="F:protein serine/threonine kinase activity"/>
    <property type="evidence" value="ECO:0007669"/>
    <property type="project" value="UniProtKB-KW"/>
</dbReference>
<dbReference type="AlphaFoldDB" id="A0AAD5X8K0"/>
<evidence type="ECO:0000313" key="8">
    <source>
        <dbReference type="Proteomes" id="UP001211907"/>
    </source>
</evidence>
<feature type="region of interest" description="Disordered" evidence="5">
    <location>
        <begin position="475"/>
        <end position="498"/>
    </location>
</feature>
<dbReference type="InterPro" id="IPR008271">
    <property type="entry name" value="Ser/Thr_kinase_AS"/>
</dbReference>
<keyword evidence="1 3" id="KW-0547">Nucleotide-binding</keyword>
<evidence type="ECO:0000313" key="7">
    <source>
        <dbReference type="EMBL" id="KAJ3092681.1"/>
    </source>
</evidence>
<proteinExistence type="inferred from homology"/>
<keyword evidence="4" id="KW-0418">Kinase</keyword>
<dbReference type="GO" id="GO:0003924">
    <property type="term" value="F:GTPase activity"/>
    <property type="evidence" value="ECO:0007669"/>
    <property type="project" value="InterPro"/>
</dbReference>
<evidence type="ECO:0000256" key="5">
    <source>
        <dbReference type="SAM" id="MobiDB-lite"/>
    </source>
</evidence>
<dbReference type="GO" id="GO:0005524">
    <property type="term" value="F:ATP binding"/>
    <property type="evidence" value="ECO:0007669"/>
    <property type="project" value="UniProtKB-UniRule"/>
</dbReference>
<dbReference type="Proteomes" id="UP001211907">
    <property type="component" value="Unassembled WGS sequence"/>
</dbReference>
<dbReference type="PROSITE" id="PS51421">
    <property type="entry name" value="RAS"/>
    <property type="match status" value="1"/>
</dbReference>
<dbReference type="FunFam" id="1.10.510.10:FF:000571">
    <property type="entry name" value="Maternal embryonic leucine zipper kinase"/>
    <property type="match status" value="1"/>
</dbReference>
<name>A0AAD5X8K0_9FUNG</name>
<dbReference type="PANTHER" id="PTHR24347">
    <property type="entry name" value="SERINE/THREONINE-PROTEIN KINASE"/>
    <property type="match status" value="1"/>
</dbReference>
<dbReference type="InterPro" id="IPR005225">
    <property type="entry name" value="Small_GTP-bd"/>
</dbReference>
<dbReference type="CDD" id="cd05117">
    <property type="entry name" value="STKc_CAMK"/>
    <property type="match status" value="1"/>
</dbReference>
<dbReference type="Pfam" id="PF00069">
    <property type="entry name" value="Pkinase"/>
    <property type="match status" value="1"/>
</dbReference>
<sequence length="498" mass="55593">PTETTIGIEFGSQIVKVKERRVKLQVWDTAGQESFRSISRAYYRGAIVTRKETFQHLISWLEDVKNYGSEDIKMILVANKSDLYDQREVSREEGEGFALKYNLLYTEASAKSGENVAGAFLGVAAAVFDQLNLDGRDVASFTDDEVRRLEAHGVKFGPRRVVDMNRRNAQPTGKTLGQGSYATVKEAVKISTGEHFAVKVISKRLMAGREHLILNEIEILKKVSKGNHHIVTLHDLCTGGELFDRIVERGSFFEEDAAEIIRTVLEAVAYLHSQNIVHRDIKPENLLFRAKDSNDLVIADFGLSKIADGEALNNLRTLCGTPGYMAPEVILKTGHGKSVDLWSIGVMTYFLLCGYTPFDGQGTTEDMDKILRGAYAFEPSEYWTDISAKAQDFIRKTILVDPRQRITAVDALNHPWILEYAPGVVADGPNRVPTKDLLPDVKRRITGGKTKFRSAVEAVVAASRMSHLGSVRNEQAPMQLEESLHPEEEHDLMVLTRS</sequence>
<gene>
    <name evidence="7" type="ORF">HK100_006884</name>
</gene>
<comment type="similarity">
    <text evidence="4">Belongs to the protein kinase superfamily.</text>
</comment>
<dbReference type="PRINTS" id="PR00449">
    <property type="entry name" value="RASTRNSFRMNG"/>
</dbReference>
<dbReference type="PROSITE" id="PS00108">
    <property type="entry name" value="PROTEIN_KINASE_ST"/>
    <property type="match status" value="1"/>
</dbReference>
<organism evidence="7 8">
    <name type="scientific">Physocladia obscura</name>
    <dbReference type="NCBI Taxonomy" id="109957"/>
    <lineage>
        <taxon>Eukaryota</taxon>
        <taxon>Fungi</taxon>
        <taxon>Fungi incertae sedis</taxon>
        <taxon>Chytridiomycota</taxon>
        <taxon>Chytridiomycota incertae sedis</taxon>
        <taxon>Chytridiomycetes</taxon>
        <taxon>Chytridiales</taxon>
        <taxon>Chytriomycetaceae</taxon>
        <taxon>Physocladia</taxon>
    </lineage>
</organism>
<dbReference type="PROSITE" id="PS00107">
    <property type="entry name" value="PROTEIN_KINASE_ATP"/>
    <property type="match status" value="1"/>
</dbReference>